<organism evidence="1 2">
    <name type="scientific">Gigaspora margarita</name>
    <dbReference type="NCBI Taxonomy" id="4874"/>
    <lineage>
        <taxon>Eukaryota</taxon>
        <taxon>Fungi</taxon>
        <taxon>Fungi incertae sedis</taxon>
        <taxon>Mucoromycota</taxon>
        <taxon>Glomeromycotina</taxon>
        <taxon>Glomeromycetes</taxon>
        <taxon>Diversisporales</taxon>
        <taxon>Gigasporaceae</taxon>
        <taxon>Gigaspora</taxon>
    </lineage>
</organism>
<evidence type="ECO:0000313" key="2">
    <source>
        <dbReference type="Proteomes" id="UP000789901"/>
    </source>
</evidence>
<protein>
    <submittedName>
        <fullName evidence="1">10203_t:CDS:1</fullName>
    </submittedName>
</protein>
<accession>A0ABN7VXR8</accession>
<comment type="caution">
    <text evidence="1">The sequence shown here is derived from an EMBL/GenBank/DDBJ whole genome shotgun (WGS) entry which is preliminary data.</text>
</comment>
<gene>
    <name evidence="1" type="ORF">GMARGA_LOCUS24153</name>
</gene>
<dbReference type="Proteomes" id="UP000789901">
    <property type="component" value="Unassembled WGS sequence"/>
</dbReference>
<sequence>MLPSESERCNRLDREYLKLVNLTNSEWQLLDKHICLLKLFYEATTIFSGLIYSIQNLIYPTIKLLIKREQINDDQNQLITNEEDSDKFDDEMPAISEKLRQLLHISQG</sequence>
<evidence type="ECO:0000313" key="1">
    <source>
        <dbReference type="EMBL" id="CAG8805732.1"/>
    </source>
</evidence>
<reference evidence="1 2" key="1">
    <citation type="submission" date="2021-06" db="EMBL/GenBank/DDBJ databases">
        <authorList>
            <person name="Kallberg Y."/>
            <person name="Tangrot J."/>
            <person name="Rosling A."/>
        </authorList>
    </citation>
    <scope>NUCLEOTIDE SEQUENCE [LARGE SCALE GENOMIC DNA]</scope>
    <source>
        <strain evidence="1 2">120-4 pot B 10/14</strain>
    </source>
</reference>
<name>A0ABN7VXR8_GIGMA</name>
<dbReference type="EMBL" id="CAJVQB010025166">
    <property type="protein sequence ID" value="CAG8805732.1"/>
    <property type="molecule type" value="Genomic_DNA"/>
</dbReference>
<keyword evidence="2" id="KW-1185">Reference proteome</keyword>
<proteinExistence type="predicted"/>